<protein>
    <submittedName>
        <fullName evidence="7">Uncharacterized protein</fullName>
    </submittedName>
</protein>
<evidence type="ECO:0000256" key="6">
    <source>
        <dbReference type="ARBA" id="ARBA00038447"/>
    </source>
</evidence>
<comment type="similarity">
    <text evidence="6">Belongs to the CTF8 family.</text>
</comment>
<keyword evidence="3" id="KW-0238">DNA-binding</keyword>
<dbReference type="OrthoDB" id="121932at2759"/>
<dbReference type="STRING" id="1611254.A0A2G5VGA9"/>
<proteinExistence type="inferred from homology"/>
<dbReference type="AlphaFoldDB" id="A0A2G5VGA9"/>
<name>A0A2G5VGA9_9PELO</name>
<keyword evidence="8" id="KW-1185">Reference proteome</keyword>
<keyword evidence="2" id="KW-0235">DNA replication</keyword>
<reference evidence="8" key="1">
    <citation type="submission" date="2017-10" db="EMBL/GenBank/DDBJ databases">
        <title>Rapid genome shrinkage in a self-fertile nematode reveals novel sperm competition proteins.</title>
        <authorList>
            <person name="Yin D."/>
            <person name="Schwarz E.M."/>
            <person name="Thomas C.G."/>
            <person name="Felde R.L."/>
            <person name="Korf I.F."/>
            <person name="Cutter A.D."/>
            <person name="Schartner C.M."/>
            <person name="Ralston E.J."/>
            <person name="Meyer B.J."/>
            <person name="Haag E.S."/>
        </authorList>
    </citation>
    <scope>NUCLEOTIDE SEQUENCE [LARGE SCALE GENOMIC DNA]</scope>
    <source>
        <strain evidence="8">JU1422</strain>
    </source>
</reference>
<comment type="caution">
    <text evidence="7">The sequence shown here is derived from an EMBL/GenBank/DDBJ whole genome shotgun (WGS) entry which is preliminary data.</text>
</comment>
<evidence type="ECO:0000256" key="2">
    <source>
        <dbReference type="ARBA" id="ARBA00022705"/>
    </source>
</evidence>
<evidence type="ECO:0000313" key="7">
    <source>
        <dbReference type="EMBL" id="PIC50798.1"/>
    </source>
</evidence>
<dbReference type="PANTHER" id="PTHR28605">
    <property type="entry name" value="CTF8, CHROMOSOME TRANSMISSION FIDELITY FACTOR 8 HOMOLOG (S. CEREVISIAE)"/>
    <property type="match status" value="1"/>
</dbReference>
<dbReference type="EMBL" id="PDUG01000001">
    <property type="protein sequence ID" value="PIC50798.1"/>
    <property type="molecule type" value="Genomic_DNA"/>
</dbReference>
<evidence type="ECO:0000256" key="4">
    <source>
        <dbReference type="ARBA" id="ARBA00023242"/>
    </source>
</evidence>
<gene>
    <name evidence="7" type="primary">Cni-T22C1.4</name>
    <name evidence="7" type="synonym">Cnig_chr_I.g1559</name>
    <name evidence="7" type="ORF">B9Z55_001559</name>
</gene>
<dbReference type="Proteomes" id="UP000230233">
    <property type="component" value="Chromosome I"/>
</dbReference>
<dbReference type="GO" id="GO:0006260">
    <property type="term" value="P:DNA replication"/>
    <property type="evidence" value="ECO:0007669"/>
    <property type="project" value="UniProtKB-KW"/>
</dbReference>
<dbReference type="Pfam" id="PF09696">
    <property type="entry name" value="Ctf8"/>
    <property type="match status" value="1"/>
</dbReference>
<evidence type="ECO:0000256" key="1">
    <source>
        <dbReference type="ARBA" id="ARBA00004123"/>
    </source>
</evidence>
<dbReference type="GO" id="GO:0031390">
    <property type="term" value="C:Ctf18 RFC-like complex"/>
    <property type="evidence" value="ECO:0007669"/>
    <property type="project" value="InterPro"/>
</dbReference>
<dbReference type="GO" id="GO:0007064">
    <property type="term" value="P:mitotic sister chromatid cohesion"/>
    <property type="evidence" value="ECO:0007669"/>
    <property type="project" value="InterPro"/>
</dbReference>
<evidence type="ECO:0000313" key="8">
    <source>
        <dbReference type="Proteomes" id="UP000230233"/>
    </source>
</evidence>
<dbReference type="InterPro" id="IPR018607">
    <property type="entry name" value="Ctf8"/>
</dbReference>
<sequence length="111" mass="12352">MQIKLIPTPDGINEWMAIELHGMISPQEGSSFDGKTLGTICWGDRNNVYMIIGNQTLEGKISKTDRPLLVIQRSGDKNQDCGEKNATVKAVIRKKLVFKTRPRPLVLSTSI</sequence>
<comment type="subcellular location">
    <subcellularLocation>
        <location evidence="1">Nucleus</location>
    </subcellularLocation>
</comment>
<keyword evidence="5" id="KW-0131">Cell cycle</keyword>
<evidence type="ECO:0000256" key="5">
    <source>
        <dbReference type="ARBA" id="ARBA00023306"/>
    </source>
</evidence>
<accession>A0A2G5VGA9</accession>
<evidence type="ECO:0000256" key="3">
    <source>
        <dbReference type="ARBA" id="ARBA00023125"/>
    </source>
</evidence>
<dbReference type="PANTHER" id="PTHR28605:SF1">
    <property type="entry name" value="CHROMOSOME TRANSMISSION FIDELITY FACTOR 8"/>
    <property type="match status" value="1"/>
</dbReference>
<organism evidence="7 8">
    <name type="scientific">Caenorhabditis nigoni</name>
    <dbReference type="NCBI Taxonomy" id="1611254"/>
    <lineage>
        <taxon>Eukaryota</taxon>
        <taxon>Metazoa</taxon>
        <taxon>Ecdysozoa</taxon>
        <taxon>Nematoda</taxon>
        <taxon>Chromadorea</taxon>
        <taxon>Rhabditida</taxon>
        <taxon>Rhabditina</taxon>
        <taxon>Rhabditomorpha</taxon>
        <taxon>Rhabditoidea</taxon>
        <taxon>Rhabditidae</taxon>
        <taxon>Peloderinae</taxon>
        <taxon>Caenorhabditis</taxon>
    </lineage>
</organism>
<keyword evidence="4" id="KW-0539">Nucleus</keyword>
<dbReference type="GO" id="GO:0003677">
    <property type="term" value="F:DNA binding"/>
    <property type="evidence" value="ECO:0007669"/>
    <property type="project" value="UniProtKB-KW"/>
</dbReference>